<evidence type="ECO:0000313" key="2">
    <source>
        <dbReference type="EMBL" id="QED46766.1"/>
    </source>
</evidence>
<dbReference type="EMBL" id="CP042593">
    <property type="protein sequence ID" value="QED46766.1"/>
    <property type="molecule type" value="Genomic_DNA"/>
</dbReference>
<evidence type="ECO:0000256" key="1">
    <source>
        <dbReference type="SAM" id="Phobius"/>
    </source>
</evidence>
<sequence>MNEQVSFSLCGEFLIHGRLTGALLQNNIQQTGAIVEETNDYLLWYCGEKFNVVVVNVVICCTKRIDTSRYNSCSSILFLIPYIMCDIIIGYLVIGFFNYFLDF</sequence>
<reference evidence="3" key="1">
    <citation type="submission" date="2019-08" db="EMBL/GenBank/DDBJ databases">
        <authorList>
            <person name="Zheng X."/>
        </authorList>
    </citation>
    <scope>NUCLEOTIDE SEQUENCE [LARGE SCALE GENOMIC DNA]</scope>
    <source>
        <strain evidence="3">FJAT-25496</strain>
    </source>
</reference>
<keyword evidence="3" id="KW-1185">Reference proteome</keyword>
<gene>
    <name evidence="2" type="ORF">FSZ17_05440</name>
</gene>
<organism evidence="2 3">
    <name type="scientific">Cytobacillus dafuensis</name>
    <name type="common">Bacillus dafuensis</name>
    <dbReference type="NCBI Taxonomy" id="1742359"/>
    <lineage>
        <taxon>Bacteria</taxon>
        <taxon>Bacillati</taxon>
        <taxon>Bacillota</taxon>
        <taxon>Bacilli</taxon>
        <taxon>Bacillales</taxon>
        <taxon>Bacillaceae</taxon>
        <taxon>Cytobacillus</taxon>
    </lineage>
</organism>
<accession>A0A5B8Z5V9</accession>
<name>A0A5B8Z5V9_CYTDA</name>
<keyword evidence="1" id="KW-0472">Membrane</keyword>
<dbReference type="KEGG" id="bda:FSZ17_05440"/>
<keyword evidence="1" id="KW-0812">Transmembrane</keyword>
<evidence type="ECO:0000313" key="3">
    <source>
        <dbReference type="Proteomes" id="UP000321555"/>
    </source>
</evidence>
<feature type="transmembrane region" description="Helical" evidence="1">
    <location>
        <begin position="76"/>
        <end position="101"/>
    </location>
</feature>
<keyword evidence="1" id="KW-1133">Transmembrane helix</keyword>
<dbReference type="AlphaFoldDB" id="A0A5B8Z5V9"/>
<protein>
    <submittedName>
        <fullName evidence="2">Uncharacterized protein</fullName>
    </submittedName>
</protein>
<dbReference type="RefSeq" id="WP_057775906.1">
    <property type="nucleotide sequence ID" value="NZ_CP042593.1"/>
</dbReference>
<proteinExistence type="predicted"/>
<dbReference type="Proteomes" id="UP000321555">
    <property type="component" value="Chromosome"/>
</dbReference>